<name>A0ABU3L722_9FLAO</name>
<feature type="domain" description="RNA polymerase sigma factor 70 region 4 type 2" evidence="6">
    <location>
        <begin position="139"/>
        <end position="191"/>
    </location>
</feature>
<comment type="similarity">
    <text evidence="1">Belongs to the sigma-70 factor family. ECF subfamily.</text>
</comment>
<protein>
    <submittedName>
        <fullName evidence="7">RNA polymerase sigma factor</fullName>
    </submittedName>
</protein>
<evidence type="ECO:0000313" key="7">
    <source>
        <dbReference type="EMBL" id="MDT7829470.1"/>
    </source>
</evidence>
<reference evidence="7 8" key="1">
    <citation type="submission" date="2023-09" db="EMBL/GenBank/DDBJ databases">
        <title>Novel taxa isolated from Blanes Bay.</title>
        <authorList>
            <person name="Rey-Velasco X."/>
            <person name="Lucena T."/>
        </authorList>
    </citation>
    <scope>NUCLEOTIDE SEQUENCE [LARGE SCALE GENOMIC DNA]</scope>
    <source>
        <strain evidence="7 8">S334</strain>
    </source>
</reference>
<dbReference type="RefSeq" id="WP_314015418.1">
    <property type="nucleotide sequence ID" value="NZ_JAVTTP010000001.1"/>
</dbReference>
<evidence type="ECO:0000259" key="5">
    <source>
        <dbReference type="Pfam" id="PF04542"/>
    </source>
</evidence>
<dbReference type="InterPro" id="IPR013324">
    <property type="entry name" value="RNA_pol_sigma_r3/r4-like"/>
</dbReference>
<evidence type="ECO:0000256" key="4">
    <source>
        <dbReference type="ARBA" id="ARBA00023163"/>
    </source>
</evidence>
<comment type="caution">
    <text evidence="7">The sequence shown here is derived from an EMBL/GenBank/DDBJ whole genome shotgun (WGS) entry which is preliminary data.</text>
</comment>
<evidence type="ECO:0000256" key="2">
    <source>
        <dbReference type="ARBA" id="ARBA00023015"/>
    </source>
</evidence>
<feature type="domain" description="RNA polymerase sigma-70 region 2" evidence="5">
    <location>
        <begin position="34"/>
        <end position="100"/>
    </location>
</feature>
<dbReference type="PANTHER" id="PTHR43133">
    <property type="entry name" value="RNA POLYMERASE ECF-TYPE SIGMA FACTO"/>
    <property type="match status" value="1"/>
</dbReference>
<dbReference type="InterPro" id="IPR013325">
    <property type="entry name" value="RNA_pol_sigma_r2"/>
</dbReference>
<dbReference type="Pfam" id="PF04542">
    <property type="entry name" value="Sigma70_r2"/>
    <property type="match status" value="1"/>
</dbReference>
<sequence>MEAIQINDFNNGKIEESEVIRRVLGGEKELYELLIRRNNQKLYRVVRSYLKEEAEIEDAMQNTYLKAFEKLYQFNHNSTFSTWLIRIGINEALLRLREKGKMFNMSEQGWNSEDALVFEIQPKNQMNPQKRIIMSEAKQLLENAVDQLEIKYKTVYILKEVEGMRYREIAEVLDLTVSNVKVRVHRAKAMLKEKLYALSVDKSIFEFGFERCDRLTENVMASI</sequence>
<keyword evidence="2" id="KW-0805">Transcription regulation</keyword>
<keyword evidence="8" id="KW-1185">Reference proteome</keyword>
<dbReference type="Pfam" id="PF08281">
    <property type="entry name" value="Sigma70_r4_2"/>
    <property type="match status" value="1"/>
</dbReference>
<dbReference type="InterPro" id="IPR036388">
    <property type="entry name" value="WH-like_DNA-bd_sf"/>
</dbReference>
<evidence type="ECO:0000259" key="6">
    <source>
        <dbReference type="Pfam" id="PF08281"/>
    </source>
</evidence>
<evidence type="ECO:0000313" key="8">
    <source>
        <dbReference type="Proteomes" id="UP001250656"/>
    </source>
</evidence>
<dbReference type="Gene3D" id="1.10.1740.10">
    <property type="match status" value="1"/>
</dbReference>
<dbReference type="EMBL" id="JAVTTP010000001">
    <property type="protein sequence ID" value="MDT7829470.1"/>
    <property type="molecule type" value="Genomic_DNA"/>
</dbReference>
<dbReference type="Proteomes" id="UP001250656">
    <property type="component" value="Unassembled WGS sequence"/>
</dbReference>
<gene>
    <name evidence="7" type="ORF">RQM65_12405</name>
</gene>
<dbReference type="SUPFAM" id="SSF88659">
    <property type="entry name" value="Sigma3 and sigma4 domains of RNA polymerase sigma factors"/>
    <property type="match status" value="1"/>
</dbReference>
<dbReference type="InterPro" id="IPR007627">
    <property type="entry name" value="RNA_pol_sigma70_r2"/>
</dbReference>
<keyword evidence="3" id="KW-0731">Sigma factor</keyword>
<dbReference type="InterPro" id="IPR013249">
    <property type="entry name" value="RNA_pol_sigma70_r4_t2"/>
</dbReference>
<dbReference type="InterPro" id="IPR039425">
    <property type="entry name" value="RNA_pol_sigma-70-like"/>
</dbReference>
<dbReference type="CDD" id="cd06171">
    <property type="entry name" value="Sigma70_r4"/>
    <property type="match status" value="1"/>
</dbReference>
<proteinExistence type="inferred from homology"/>
<dbReference type="NCBIfam" id="NF008888">
    <property type="entry name" value="PRK11922.1"/>
    <property type="match status" value="1"/>
</dbReference>
<dbReference type="PANTHER" id="PTHR43133:SF51">
    <property type="entry name" value="RNA POLYMERASE SIGMA FACTOR"/>
    <property type="match status" value="1"/>
</dbReference>
<dbReference type="InterPro" id="IPR014284">
    <property type="entry name" value="RNA_pol_sigma-70_dom"/>
</dbReference>
<dbReference type="Gene3D" id="1.10.10.10">
    <property type="entry name" value="Winged helix-like DNA-binding domain superfamily/Winged helix DNA-binding domain"/>
    <property type="match status" value="1"/>
</dbReference>
<evidence type="ECO:0000256" key="3">
    <source>
        <dbReference type="ARBA" id="ARBA00023082"/>
    </source>
</evidence>
<dbReference type="NCBIfam" id="TIGR02937">
    <property type="entry name" value="sigma70-ECF"/>
    <property type="match status" value="1"/>
</dbReference>
<keyword evidence="4" id="KW-0804">Transcription</keyword>
<dbReference type="SUPFAM" id="SSF88946">
    <property type="entry name" value="Sigma2 domain of RNA polymerase sigma factors"/>
    <property type="match status" value="1"/>
</dbReference>
<accession>A0ABU3L722</accession>
<evidence type="ECO:0000256" key="1">
    <source>
        <dbReference type="ARBA" id="ARBA00010641"/>
    </source>
</evidence>
<organism evidence="7 8">
    <name type="scientific">Pricia mediterranea</name>
    <dbReference type="NCBI Taxonomy" id="3076079"/>
    <lineage>
        <taxon>Bacteria</taxon>
        <taxon>Pseudomonadati</taxon>
        <taxon>Bacteroidota</taxon>
        <taxon>Flavobacteriia</taxon>
        <taxon>Flavobacteriales</taxon>
        <taxon>Flavobacteriaceae</taxon>
        <taxon>Pricia</taxon>
    </lineage>
</organism>